<dbReference type="InterPro" id="IPR001943">
    <property type="entry name" value="UVR_dom"/>
</dbReference>
<feature type="region of interest" description="Disordered" evidence="1">
    <location>
        <begin position="65"/>
        <end position="86"/>
    </location>
</feature>
<dbReference type="EMBL" id="DVND01000189">
    <property type="protein sequence ID" value="HIU49181.1"/>
    <property type="molecule type" value="Genomic_DNA"/>
</dbReference>
<dbReference type="GO" id="GO:1990170">
    <property type="term" value="P:stress response to cadmium ion"/>
    <property type="evidence" value="ECO:0007669"/>
    <property type="project" value="TreeGrafter"/>
</dbReference>
<evidence type="ECO:0000256" key="1">
    <source>
        <dbReference type="SAM" id="MobiDB-lite"/>
    </source>
</evidence>
<dbReference type="GO" id="GO:0005507">
    <property type="term" value="F:copper ion binding"/>
    <property type="evidence" value="ECO:0007669"/>
    <property type="project" value="TreeGrafter"/>
</dbReference>
<feature type="domain" description="UVR" evidence="2">
    <location>
        <begin position="85"/>
        <end position="116"/>
    </location>
</feature>
<proteinExistence type="predicted"/>
<dbReference type="GO" id="GO:1990169">
    <property type="term" value="P:stress response to copper ion"/>
    <property type="evidence" value="ECO:0007669"/>
    <property type="project" value="TreeGrafter"/>
</dbReference>
<comment type="caution">
    <text evidence="3">The sequence shown here is derived from an EMBL/GenBank/DDBJ whole genome shotgun (WGS) entry which is preliminary data.</text>
</comment>
<dbReference type="GO" id="GO:0008270">
    <property type="term" value="F:zinc ion binding"/>
    <property type="evidence" value="ECO:0007669"/>
    <property type="project" value="TreeGrafter"/>
</dbReference>
<dbReference type="GO" id="GO:0046870">
    <property type="term" value="F:cadmium ion binding"/>
    <property type="evidence" value="ECO:0007669"/>
    <property type="project" value="TreeGrafter"/>
</dbReference>
<sequence>MFDLFSDFSDFFNNFDVFPVYQDVKTCPHCGRSYADFQKTGKFGCAQCYETFRAPVAATLKQIHQNTTHTGKLPSRSAEGLKQQRRMAELKQQLSKAVAEEDYETAAKLHKEIKAIDGGNA</sequence>
<dbReference type="InterPro" id="IPR025542">
    <property type="entry name" value="YacH"/>
</dbReference>
<evidence type="ECO:0000313" key="3">
    <source>
        <dbReference type="EMBL" id="HIU49181.1"/>
    </source>
</evidence>
<gene>
    <name evidence="3" type="ORF">IAB04_07425</name>
</gene>
<dbReference type="PANTHER" id="PTHR38430">
    <property type="entry name" value="PROTEIN-ARGININE KINASE ACTIVATOR PROTEIN"/>
    <property type="match status" value="1"/>
</dbReference>
<dbReference type="GO" id="GO:0050897">
    <property type="term" value="F:cobalt ion binding"/>
    <property type="evidence" value="ECO:0007669"/>
    <property type="project" value="TreeGrafter"/>
</dbReference>
<reference evidence="3" key="2">
    <citation type="journal article" date="2021" name="PeerJ">
        <title>Extensive microbial diversity within the chicken gut microbiome revealed by metagenomics and culture.</title>
        <authorList>
            <person name="Gilroy R."/>
            <person name="Ravi A."/>
            <person name="Getino M."/>
            <person name="Pursley I."/>
            <person name="Horton D.L."/>
            <person name="Alikhan N.F."/>
            <person name="Baker D."/>
            <person name="Gharbi K."/>
            <person name="Hall N."/>
            <person name="Watson M."/>
            <person name="Adriaenssens E.M."/>
            <person name="Foster-Nyarko E."/>
            <person name="Jarju S."/>
            <person name="Secka A."/>
            <person name="Antonio M."/>
            <person name="Oren A."/>
            <person name="Chaudhuri R.R."/>
            <person name="La Ragione R."/>
            <person name="Hildebrand F."/>
            <person name="Pallen M.J."/>
        </authorList>
    </citation>
    <scope>NUCLEOTIDE SEQUENCE</scope>
    <source>
        <strain evidence="3">ChiSjej4B22-9803</strain>
    </source>
</reference>
<evidence type="ECO:0000313" key="4">
    <source>
        <dbReference type="Proteomes" id="UP000824111"/>
    </source>
</evidence>
<dbReference type="Proteomes" id="UP000824111">
    <property type="component" value="Unassembled WGS sequence"/>
</dbReference>
<protein>
    <submittedName>
        <fullName evidence="3">UvrB/UvrC motif-containing protein</fullName>
    </submittedName>
</protein>
<dbReference type="Pfam" id="PF02151">
    <property type="entry name" value="UVR"/>
    <property type="match status" value="1"/>
</dbReference>
<dbReference type="AlphaFoldDB" id="A0A9D1LWC1"/>
<reference evidence="3" key="1">
    <citation type="submission" date="2020-10" db="EMBL/GenBank/DDBJ databases">
        <authorList>
            <person name="Gilroy R."/>
        </authorList>
    </citation>
    <scope>NUCLEOTIDE SEQUENCE</scope>
    <source>
        <strain evidence="3">ChiSjej4B22-9803</strain>
    </source>
</reference>
<organism evidence="3 4">
    <name type="scientific">Candidatus Avimonoglobus intestinipullorum</name>
    <dbReference type="NCBI Taxonomy" id="2840699"/>
    <lineage>
        <taxon>Bacteria</taxon>
        <taxon>Bacillati</taxon>
        <taxon>Bacillota</taxon>
        <taxon>Clostridia</taxon>
        <taxon>Eubacteriales</taxon>
        <taxon>Candidatus Avimonoglobus</taxon>
    </lineage>
</organism>
<dbReference type="PANTHER" id="PTHR38430:SF1">
    <property type="entry name" value="PROTEIN-ARGININE KINASE ACTIVATOR PROTEIN"/>
    <property type="match status" value="1"/>
</dbReference>
<accession>A0A9D1LWC1</accession>
<evidence type="ECO:0000259" key="2">
    <source>
        <dbReference type="Pfam" id="PF02151"/>
    </source>
</evidence>
<name>A0A9D1LWC1_9FIRM</name>